<dbReference type="PROSITE" id="PS50005">
    <property type="entry name" value="TPR"/>
    <property type="match status" value="2"/>
</dbReference>
<evidence type="ECO:0000313" key="4">
    <source>
        <dbReference type="Proteomes" id="UP000050544"/>
    </source>
</evidence>
<dbReference type="Gene3D" id="1.10.10.10">
    <property type="entry name" value="Winged helix-like DNA-binding domain superfamily/Winged helix DNA-binding domain"/>
    <property type="match status" value="1"/>
</dbReference>
<dbReference type="RefSeq" id="WP_054520711.1">
    <property type="nucleotide sequence ID" value="NZ_LGKO01000002.1"/>
</dbReference>
<dbReference type="InterPro" id="IPR041617">
    <property type="entry name" value="TPR_MalT"/>
</dbReference>
<organism evidence="3 4">
    <name type="scientific">Thermanaerothrix daxensis</name>
    <dbReference type="NCBI Taxonomy" id="869279"/>
    <lineage>
        <taxon>Bacteria</taxon>
        <taxon>Bacillati</taxon>
        <taxon>Chloroflexota</taxon>
        <taxon>Anaerolineae</taxon>
        <taxon>Anaerolineales</taxon>
        <taxon>Anaerolineaceae</taxon>
        <taxon>Thermanaerothrix</taxon>
    </lineage>
</organism>
<keyword evidence="4" id="KW-1185">Reference proteome</keyword>
<comment type="caution">
    <text evidence="3">The sequence shown here is derived from an EMBL/GenBank/DDBJ whole genome shotgun (WGS) entry which is preliminary data.</text>
</comment>
<protein>
    <recommendedName>
        <fullName evidence="2">Bacterial transcriptional activator domain-containing protein</fullName>
    </recommendedName>
</protein>
<dbReference type="Gene3D" id="1.25.40.10">
    <property type="entry name" value="Tetratricopeptide repeat domain"/>
    <property type="match status" value="2"/>
</dbReference>
<feature type="repeat" description="TPR" evidence="1">
    <location>
        <begin position="994"/>
        <end position="1027"/>
    </location>
</feature>
<feature type="repeat" description="TPR" evidence="1">
    <location>
        <begin position="582"/>
        <end position="615"/>
    </location>
</feature>
<gene>
    <name evidence="3" type="ORF">SE15_03550</name>
</gene>
<dbReference type="SUPFAM" id="SSF52540">
    <property type="entry name" value="P-loop containing nucleoside triphosphate hydrolases"/>
    <property type="match status" value="1"/>
</dbReference>
<dbReference type="InterPro" id="IPR019734">
    <property type="entry name" value="TPR_rpt"/>
</dbReference>
<dbReference type="PANTHER" id="PTHR35807:SF2">
    <property type="entry name" value="TRANSCRIPTIONAL ACTIVATOR DOMAIN"/>
    <property type="match status" value="1"/>
</dbReference>
<dbReference type="PANTHER" id="PTHR35807">
    <property type="entry name" value="TRANSCRIPTIONAL REGULATOR REDD-RELATED"/>
    <property type="match status" value="1"/>
</dbReference>
<reference evidence="3 4" key="1">
    <citation type="submission" date="2015-07" db="EMBL/GenBank/DDBJ databases">
        <title>Whole genome sequence of Thermanaerothrix daxensis DSM 23592.</title>
        <authorList>
            <person name="Hemp J."/>
            <person name="Ward L.M."/>
            <person name="Pace L.A."/>
            <person name="Fischer W.W."/>
        </authorList>
    </citation>
    <scope>NUCLEOTIDE SEQUENCE [LARGE SCALE GENOMIC DNA]</scope>
    <source>
        <strain evidence="3 4">GNS-1</strain>
    </source>
</reference>
<dbReference type="OrthoDB" id="134937at2"/>
<dbReference type="EMBL" id="LGKO01000002">
    <property type="protein sequence ID" value="KPL84238.1"/>
    <property type="molecule type" value="Genomic_DNA"/>
</dbReference>
<dbReference type="Pfam" id="PF03704">
    <property type="entry name" value="BTAD"/>
    <property type="match status" value="1"/>
</dbReference>
<feature type="domain" description="Bacterial transcriptional activator" evidence="2">
    <location>
        <begin position="937"/>
        <end position="1078"/>
    </location>
</feature>
<evidence type="ECO:0000259" key="2">
    <source>
        <dbReference type="SMART" id="SM01043"/>
    </source>
</evidence>
<dbReference type="SMART" id="SM00028">
    <property type="entry name" value="TPR"/>
    <property type="match status" value="9"/>
</dbReference>
<dbReference type="Proteomes" id="UP000050544">
    <property type="component" value="Unassembled WGS sequence"/>
</dbReference>
<dbReference type="Pfam" id="PF25873">
    <property type="entry name" value="WHD_MalT"/>
    <property type="match status" value="1"/>
</dbReference>
<keyword evidence="1" id="KW-0802">TPR repeat</keyword>
<dbReference type="InterPro" id="IPR011990">
    <property type="entry name" value="TPR-like_helical_dom_sf"/>
</dbReference>
<dbReference type="InterPro" id="IPR027417">
    <property type="entry name" value="P-loop_NTPase"/>
</dbReference>
<dbReference type="SUPFAM" id="SSF48452">
    <property type="entry name" value="TPR-like"/>
    <property type="match status" value="3"/>
</dbReference>
<dbReference type="AlphaFoldDB" id="A0A0P6XNB0"/>
<dbReference type="InterPro" id="IPR059106">
    <property type="entry name" value="WHD_MalT"/>
</dbReference>
<dbReference type="SMART" id="SM01043">
    <property type="entry name" value="BTAD"/>
    <property type="match status" value="1"/>
</dbReference>
<dbReference type="STRING" id="869279.SE15_03550"/>
<dbReference type="Gene3D" id="3.40.50.300">
    <property type="entry name" value="P-loop containing nucleotide triphosphate hydrolases"/>
    <property type="match status" value="1"/>
</dbReference>
<dbReference type="InterPro" id="IPR005158">
    <property type="entry name" value="BTAD"/>
</dbReference>
<dbReference type="InterPro" id="IPR036388">
    <property type="entry name" value="WH-like_DNA-bd_sf"/>
</dbReference>
<name>A0A0P6XNB0_9CHLR</name>
<sequence>MDAPVPILPTKIFVPRRRNDLLTRPRLIDALHELLDYKLIIIAAPAGYGKTSLVVDFAHHTEWPFCWYALDTLDREPVRFLSHLIASITMQFPLFGKRSRAVLQNMAQGELSLDTMVSAVIQDMFETINEHFVIVLDDYHLVEESEPIAYFINRLVQDSDENCHVILTSRTLIALPDLPLMVARSQVGGLGAEDLAFTPQEVQALFQQTLHQPIPESLAYELTRLSEGWITGLLLSSQIADVGILDRLRRGRIASVGLYDFLATQVLERQPAELRDFLLRSSLLEEFDAVECREVIGEALGVQADWNALVGTVLRANLFLTPVGEGRVWYRYHHLFADFLRQRLLAERPEEAEKLIARLNERYRQQRAWERIYLLYRRLGRVVDTRSLLEEIGTELLVDGKVVILKEWLEALPETSLHESPSLLSLKGSVLVMRGDIQEGLTWLERALCALHPEHARTKRIDALIRCSTARRAIGDYSGALKDIDEALTLTEGEPGLRKLMGVALYNKGMIFYHQGLIKDARLLVIQSLSSFDPIADASYIAFASMQLGTISVALGDYVEAEQSFTRAVNYWLSVGDTTRLANVLNNLGDLKRQVGDFEGALNALEKAVEYARQSGYLRMEAYALASIGDLYRDLGVWRSAQEAYQRSNTLVGRLGDRFLSTYLQLNLATVFDLQGMTTQARPLLEQAWKMARESGSAYEQNLCRLEQGRFELFNGRSAEAVQLLQQALDFFEAEGHVLEAMRARYYQLLARWRLLPDDPTLHSEILNLLSRLMGQDAPPVVLSLIRETRPLLELLAEDERLATSINELILRLERFDLQLNTLRRRLRRQATAVPFAGPQLVIQTLGKIQIKLNDRLLTIGDWQTQSARDLFLYLLTRPEGVTRESVGAVFWQDCSPHELHLRFKNTLYRLRRAVGREVVLFRDGIYQFNTELDYEYDVEQFFREIYHAERSEDARQRILHYQNALRYYQGPYLPDLNETWVLIERQRLFNAYAGVLLKLGSLYLEQGDTQGALSCAQQLLQEDPCFEEAHRLAMQAYAAMGNRAAVVRQYDYCRRVLSEELNTAPSLQTQSLFEALTR</sequence>
<proteinExistence type="predicted"/>
<dbReference type="Pfam" id="PF17874">
    <property type="entry name" value="TPR_MalT"/>
    <property type="match status" value="1"/>
</dbReference>
<dbReference type="InterPro" id="IPR051677">
    <property type="entry name" value="AfsR-DnrI-RedD_regulator"/>
</dbReference>
<evidence type="ECO:0000256" key="1">
    <source>
        <dbReference type="PROSITE-ProRule" id="PRU00339"/>
    </source>
</evidence>
<accession>A0A0P6XNB0</accession>
<evidence type="ECO:0000313" key="3">
    <source>
        <dbReference type="EMBL" id="KPL84238.1"/>
    </source>
</evidence>